<name>A0A162LNJ8_CORFA</name>
<proteinExistence type="predicted"/>
<evidence type="ECO:0000256" key="1">
    <source>
        <dbReference type="SAM" id="MobiDB-lite"/>
    </source>
</evidence>
<dbReference type="Proteomes" id="UP000076744">
    <property type="component" value="Unassembled WGS sequence"/>
</dbReference>
<feature type="compositionally biased region" description="Basic and acidic residues" evidence="1">
    <location>
        <begin position="56"/>
        <end position="78"/>
    </location>
</feature>
<dbReference type="GeneID" id="30016527"/>
<feature type="region of interest" description="Disordered" evidence="1">
    <location>
        <begin position="37"/>
        <end position="104"/>
    </location>
</feature>
<dbReference type="AlphaFoldDB" id="A0A162LNJ8"/>
<feature type="region of interest" description="Disordered" evidence="1">
    <location>
        <begin position="1"/>
        <end position="20"/>
    </location>
</feature>
<dbReference type="RefSeq" id="XP_018708292.1">
    <property type="nucleotide sequence ID" value="XM_018843842.1"/>
</dbReference>
<dbReference type="OrthoDB" id="4961102at2759"/>
<evidence type="ECO:0000313" key="2">
    <source>
        <dbReference type="EMBL" id="OAA73334.1"/>
    </source>
</evidence>
<keyword evidence="3" id="KW-1185">Reference proteome</keyword>
<reference evidence="2 3" key="1">
    <citation type="journal article" date="2016" name="Genome Biol. Evol.">
        <title>Divergent and convergent evolution of fungal pathogenicity.</title>
        <authorList>
            <person name="Shang Y."/>
            <person name="Xiao G."/>
            <person name="Zheng P."/>
            <person name="Cen K."/>
            <person name="Zhan S."/>
            <person name="Wang C."/>
        </authorList>
    </citation>
    <scope>NUCLEOTIDE SEQUENCE [LARGE SCALE GENOMIC DNA]</scope>
    <source>
        <strain evidence="2 3">ARSEF 2679</strain>
    </source>
</reference>
<evidence type="ECO:0000313" key="3">
    <source>
        <dbReference type="Proteomes" id="UP000076744"/>
    </source>
</evidence>
<comment type="caution">
    <text evidence="2">The sequence shown here is derived from an EMBL/GenBank/DDBJ whole genome shotgun (WGS) entry which is preliminary data.</text>
</comment>
<sequence length="104" mass="11391">MIHNISRAVRGSLSSCPSPALLTPTLARISAKCRFKTTKSGEEGQFKAVAASQSAHEPRQASYEKRSKPPHEAARPEVQRQMPTQPKHENVPASEKKNVTKNSS</sequence>
<dbReference type="EMBL" id="AZHB01000001">
    <property type="protein sequence ID" value="OAA73334.1"/>
    <property type="molecule type" value="Genomic_DNA"/>
</dbReference>
<feature type="compositionally biased region" description="Basic and acidic residues" evidence="1">
    <location>
        <begin position="86"/>
        <end position="98"/>
    </location>
</feature>
<gene>
    <name evidence="2" type="ORF">ISF_00235</name>
</gene>
<protein>
    <submittedName>
        <fullName evidence="2">Uncharacterized protein</fullName>
    </submittedName>
</protein>
<organism evidence="2 3">
    <name type="scientific">Cordyceps fumosorosea (strain ARSEF 2679)</name>
    <name type="common">Isaria fumosorosea</name>
    <dbReference type="NCBI Taxonomy" id="1081104"/>
    <lineage>
        <taxon>Eukaryota</taxon>
        <taxon>Fungi</taxon>
        <taxon>Dikarya</taxon>
        <taxon>Ascomycota</taxon>
        <taxon>Pezizomycotina</taxon>
        <taxon>Sordariomycetes</taxon>
        <taxon>Hypocreomycetidae</taxon>
        <taxon>Hypocreales</taxon>
        <taxon>Cordycipitaceae</taxon>
        <taxon>Cordyceps</taxon>
    </lineage>
</organism>
<accession>A0A162LNJ8</accession>